<keyword evidence="3" id="KW-0539">Nucleus</keyword>
<dbReference type="InterPro" id="IPR000953">
    <property type="entry name" value="Chromo/chromo_shadow_dom"/>
</dbReference>
<keyword evidence="6" id="KW-1185">Reference proteome</keyword>
<accession>A0AAW2ZHV0</accession>
<protein>
    <submittedName>
        <fullName evidence="5">Chromodomain-helicase-DNA-binding protein</fullName>
    </submittedName>
</protein>
<dbReference type="InterPro" id="IPR023780">
    <property type="entry name" value="Chromo_domain"/>
</dbReference>
<name>A0AAW2ZHV0_9EUKA</name>
<organism evidence="5 6">
    <name type="scientific">Acrasis kona</name>
    <dbReference type="NCBI Taxonomy" id="1008807"/>
    <lineage>
        <taxon>Eukaryota</taxon>
        <taxon>Discoba</taxon>
        <taxon>Heterolobosea</taxon>
        <taxon>Tetramitia</taxon>
        <taxon>Eutetramitia</taxon>
        <taxon>Acrasidae</taxon>
        <taxon>Acrasis</taxon>
    </lineage>
</organism>
<feature type="domain" description="Chromo" evidence="4">
    <location>
        <begin position="95"/>
        <end position="158"/>
    </location>
</feature>
<evidence type="ECO:0000256" key="3">
    <source>
        <dbReference type="ARBA" id="ARBA00023242"/>
    </source>
</evidence>
<evidence type="ECO:0000259" key="4">
    <source>
        <dbReference type="PROSITE" id="PS50013"/>
    </source>
</evidence>
<dbReference type="SUPFAM" id="SSF54160">
    <property type="entry name" value="Chromo domain-like"/>
    <property type="match status" value="2"/>
</dbReference>
<proteinExistence type="predicted"/>
<feature type="non-terminal residue" evidence="5">
    <location>
        <position position="189"/>
    </location>
</feature>
<comment type="caution">
    <text evidence="5">The sequence shown here is derived from an EMBL/GenBank/DDBJ whole genome shotgun (WGS) entry which is preliminary data.</text>
</comment>
<dbReference type="InterPro" id="IPR016197">
    <property type="entry name" value="Chromo-like_dom_sf"/>
</dbReference>
<dbReference type="PANTHER" id="PTHR45623">
    <property type="entry name" value="CHROMODOMAIN-HELICASE-DNA-BINDING PROTEIN 3-RELATED-RELATED"/>
    <property type="match status" value="1"/>
</dbReference>
<dbReference type="GO" id="GO:0005524">
    <property type="term" value="F:ATP binding"/>
    <property type="evidence" value="ECO:0007669"/>
    <property type="project" value="UniProtKB-KW"/>
</dbReference>
<gene>
    <name evidence="5" type="ORF">AKO1_002555</name>
</gene>
<dbReference type="EMBL" id="JAOPGA020001463">
    <property type="protein sequence ID" value="KAL0488716.1"/>
    <property type="molecule type" value="Genomic_DNA"/>
</dbReference>
<evidence type="ECO:0000313" key="6">
    <source>
        <dbReference type="Proteomes" id="UP001431209"/>
    </source>
</evidence>
<dbReference type="Gene3D" id="2.40.50.40">
    <property type="match status" value="2"/>
</dbReference>
<dbReference type="AlphaFoldDB" id="A0AAW2ZHV0"/>
<evidence type="ECO:0000256" key="2">
    <source>
        <dbReference type="ARBA" id="ARBA00022840"/>
    </source>
</evidence>
<evidence type="ECO:0000313" key="5">
    <source>
        <dbReference type="EMBL" id="KAL0488716.1"/>
    </source>
</evidence>
<dbReference type="Proteomes" id="UP001431209">
    <property type="component" value="Unassembled WGS sequence"/>
</dbReference>
<dbReference type="SMART" id="SM00298">
    <property type="entry name" value="CHROMO"/>
    <property type="match status" value="2"/>
</dbReference>
<keyword evidence="1" id="KW-0547">Nucleotide-binding</keyword>
<dbReference type="Pfam" id="PF00385">
    <property type="entry name" value="Chromo"/>
    <property type="match status" value="1"/>
</dbReference>
<evidence type="ECO:0000256" key="1">
    <source>
        <dbReference type="ARBA" id="ARBA00022741"/>
    </source>
</evidence>
<sequence>MDDDKIIEKLIACRLIKKDETIKEEDDIDTLEYLVKYKDKSYMHCEWIVRSEVESQPRGKERTTRFHKNVMSESQITETSANDYDLTDYINPYFLEVDRIIDVSIQKKTKDVKVYLIKWKSQQYSEITWEFESDLKFVDPKMFERFYASRRLPPANQRAAPKKPSIRQFKKIQALKDADEQELDRYQRT</sequence>
<keyword evidence="2" id="KW-0067">ATP-binding</keyword>
<dbReference type="PROSITE" id="PS50013">
    <property type="entry name" value="CHROMO_2"/>
    <property type="match status" value="1"/>
</dbReference>
<reference evidence="5 6" key="1">
    <citation type="submission" date="2024-03" db="EMBL/GenBank/DDBJ databases">
        <title>The Acrasis kona genome and developmental transcriptomes reveal deep origins of eukaryotic multicellular pathways.</title>
        <authorList>
            <person name="Sheikh S."/>
            <person name="Fu C.-J."/>
            <person name="Brown M.W."/>
            <person name="Baldauf S.L."/>
        </authorList>
    </citation>
    <scope>NUCLEOTIDE SEQUENCE [LARGE SCALE GENOMIC DNA]</scope>
    <source>
        <strain evidence="5 6">ATCC MYA-3509</strain>
    </source>
</reference>